<gene>
    <name evidence="2" type="ORF">NCTC10359_02130</name>
    <name evidence="1" type="ORF">NCTC7911_00353</name>
</gene>
<organism evidence="1 3">
    <name type="scientific">Moraxella lacunata</name>
    <dbReference type="NCBI Taxonomy" id="477"/>
    <lineage>
        <taxon>Bacteria</taxon>
        <taxon>Pseudomonadati</taxon>
        <taxon>Pseudomonadota</taxon>
        <taxon>Gammaproteobacteria</taxon>
        <taxon>Moraxellales</taxon>
        <taxon>Moraxellaceae</taxon>
        <taxon>Moraxella</taxon>
    </lineage>
</organism>
<evidence type="ECO:0000313" key="4">
    <source>
        <dbReference type="Proteomes" id="UP000254437"/>
    </source>
</evidence>
<dbReference type="AlphaFoldDB" id="A0A378QDW2"/>
<accession>A0A378QDW2</accession>
<evidence type="ECO:0000313" key="3">
    <source>
        <dbReference type="Proteomes" id="UP000254107"/>
    </source>
</evidence>
<dbReference type="GeneID" id="302271634"/>
<dbReference type="Proteomes" id="UP000254107">
    <property type="component" value="Unassembled WGS sequence"/>
</dbReference>
<evidence type="ECO:0000313" key="1">
    <source>
        <dbReference type="EMBL" id="STY98985.1"/>
    </source>
</evidence>
<dbReference type="RefSeq" id="WP_156471027.1">
    <property type="nucleotide sequence ID" value="NZ_MXAN01000064.1"/>
</dbReference>
<keyword evidence="3" id="KW-1185">Reference proteome</keyword>
<proteinExistence type="predicted"/>
<protein>
    <submittedName>
        <fullName evidence="1">Uncharacterized protein</fullName>
    </submittedName>
</protein>
<dbReference type="EMBL" id="UGQC01000001">
    <property type="protein sequence ID" value="STY98985.1"/>
    <property type="molecule type" value="Genomic_DNA"/>
</dbReference>
<dbReference type="Proteomes" id="UP000254437">
    <property type="component" value="Unassembled WGS sequence"/>
</dbReference>
<name>A0A378QDW2_MORLA</name>
<reference evidence="3 4" key="1">
    <citation type="submission" date="2018-06" db="EMBL/GenBank/DDBJ databases">
        <authorList>
            <consortium name="Pathogen Informatics"/>
            <person name="Doyle S."/>
        </authorList>
    </citation>
    <scope>NUCLEOTIDE SEQUENCE [LARGE SCALE GENOMIC DNA]</scope>
    <source>
        <strain evidence="2 4">NCTC10359</strain>
        <strain evidence="1 3">NCTC7911</strain>
    </source>
</reference>
<sequence>MTTNQQTTHRQNYTRLNNAIEGIVLTQDDKRFMTTVIDRPKAQFYQAVKQHLGIKA</sequence>
<dbReference type="EMBL" id="UGQU01000003">
    <property type="protein sequence ID" value="STZ63694.1"/>
    <property type="molecule type" value="Genomic_DNA"/>
</dbReference>
<evidence type="ECO:0000313" key="2">
    <source>
        <dbReference type="EMBL" id="STZ63694.1"/>
    </source>
</evidence>